<dbReference type="PROSITE" id="PS00101">
    <property type="entry name" value="HEXAPEP_TRANSFERASES"/>
    <property type="match status" value="2"/>
</dbReference>
<dbReference type="GO" id="GO:0009245">
    <property type="term" value="P:lipid A biosynthetic process"/>
    <property type="evidence" value="ECO:0007669"/>
    <property type="project" value="UniProtKB-UniRule"/>
</dbReference>
<evidence type="ECO:0000256" key="1">
    <source>
        <dbReference type="ARBA" id="ARBA00022490"/>
    </source>
</evidence>
<keyword evidence="4 8" id="KW-0808">Transferase</keyword>
<evidence type="ECO:0000256" key="2">
    <source>
        <dbReference type="ARBA" id="ARBA00022516"/>
    </source>
</evidence>
<accession>A0A1G9BF55</accession>
<protein>
    <recommendedName>
        <fullName evidence="8">Acyl-[acyl-carrier-protein]--UDP-N-acetylglucosamine O-acyltransferase</fullName>
        <shortName evidence="8">UDP-N-acetylglucosamine acyltransferase</shortName>
        <ecNumber evidence="8">2.3.1.129</ecNumber>
    </recommendedName>
</protein>
<dbReference type="NCBIfam" id="TIGR01852">
    <property type="entry name" value="lipid_A_lpxA"/>
    <property type="match status" value="1"/>
</dbReference>
<comment type="catalytic activity">
    <reaction evidence="8">
        <text>a (3R)-hydroxyacyl-[ACP] + UDP-N-acetyl-alpha-D-glucosamine = a UDP-3-O-[(3R)-3-hydroxyacyl]-N-acetyl-alpha-D-glucosamine + holo-[ACP]</text>
        <dbReference type="Rhea" id="RHEA:67812"/>
        <dbReference type="Rhea" id="RHEA-COMP:9685"/>
        <dbReference type="Rhea" id="RHEA-COMP:9945"/>
        <dbReference type="ChEBI" id="CHEBI:57705"/>
        <dbReference type="ChEBI" id="CHEBI:64479"/>
        <dbReference type="ChEBI" id="CHEBI:78827"/>
        <dbReference type="ChEBI" id="CHEBI:173225"/>
        <dbReference type="EC" id="2.3.1.129"/>
    </reaction>
</comment>
<name>A0A1G9BF55_9RHOB</name>
<dbReference type="EMBL" id="FNFV01000002">
    <property type="protein sequence ID" value="SDK38083.1"/>
    <property type="molecule type" value="Genomic_DNA"/>
</dbReference>
<keyword evidence="6 8" id="KW-0443">Lipid metabolism</keyword>
<proteinExistence type="inferred from homology"/>
<dbReference type="HAMAP" id="MF_00387">
    <property type="entry name" value="LpxA"/>
    <property type="match status" value="1"/>
</dbReference>
<comment type="function">
    <text evidence="8">Involved in the biosynthesis of lipid A, a phosphorylated glycolipid that anchors the lipopolysaccharide to the outer membrane of the cell.</text>
</comment>
<dbReference type="UniPathway" id="UPA00359">
    <property type="reaction ID" value="UER00477"/>
</dbReference>
<dbReference type="NCBIfam" id="NF003657">
    <property type="entry name" value="PRK05289.1"/>
    <property type="match status" value="1"/>
</dbReference>
<sequence length="260" mass="27449">MIHPTAIVEPGARLGRAVTVGPYCIVGSGAELEDGVTLRSHVVVEGRTRIGAGTEVWPFTTLGTAPQHLRYEGEDTRLIIGPNCVIREQVSIHKGTEIGGGETVIGAHTMVMAASHIAHDCKIGEHVIVASNCTLGGHVTVGDHVFLGGLAGVHQFCRIGAYAFVGGAAAVNIDVIPFGSAVGNRAKLGGLNLVGMKRAGFSRATINEIRSAYRDLFNDDALSFKDRVAKVAECYGHCPEVMMIVDFIRADADRPVLGAR</sequence>
<dbReference type="InterPro" id="IPR037157">
    <property type="entry name" value="Acetyltransf_C_sf"/>
</dbReference>
<dbReference type="InterPro" id="IPR011004">
    <property type="entry name" value="Trimer_LpxA-like_sf"/>
</dbReference>
<organism evidence="10 11">
    <name type="scientific">Meinhardsimonia xiamenensis</name>
    <dbReference type="NCBI Taxonomy" id="990712"/>
    <lineage>
        <taxon>Bacteria</taxon>
        <taxon>Pseudomonadati</taxon>
        <taxon>Pseudomonadota</taxon>
        <taxon>Alphaproteobacteria</taxon>
        <taxon>Rhodobacterales</taxon>
        <taxon>Paracoccaceae</taxon>
        <taxon>Meinhardsimonia</taxon>
    </lineage>
</organism>
<comment type="similarity">
    <text evidence="8">Belongs to the transferase hexapeptide repeat family. LpxA subfamily.</text>
</comment>
<keyword evidence="3 8" id="KW-0441">Lipid A biosynthesis</keyword>
<evidence type="ECO:0000256" key="7">
    <source>
        <dbReference type="ARBA" id="ARBA00023315"/>
    </source>
</evidence>
<dbReference type="GO" id="GO:0008780">
    <property type="term" value="F:acyl-[acyl-carrier-protein]-UDP-N-acetylglucosamine O-acyltransferase activity"/>
    <property type="evidence" value="ECO:0007669"/>
    <property type="project" value="UniProtKB-UniRule"/>
</dbReference>
<evidence type="ECO:0000256" key="4">
    <source>
        <dbReference type="ARBA" id="ARBA00022679"/>
    </source>
</evidence>
<dbReference type="AlphaFoldDB" id="A0A1G9BF55"/>
<evidence type="ECO:0000256" key="5">
    <source>
        <dbReference type="ARBA" id="ARBA00022737"/>
    </source>
</evidence>
<feature type="domain" description="UDP N-acetylglucosamine O-acyltransferase C-terminal" evidence="9">
    <location>
        <begin position="174"/>
        <end position="251"/>
    </location>
</feature>
<comment type="subunit">
    <text evidence="8">Homotrimer.</text>
</comment>
<evidence type="ECO:0000313" key="10">
    <source>
        <dbReference type="EMBL" id="SDK38083.1"/>
    </source>
</evidence>
<dbReference type="PIRSF" id="PIRSF000456">
    <property type="entry name" value="UDP-GlcNAc_acltr"/>
    <property type="match status" value="1"/>
</dbReference>
<dbReference type="Pfam" id="PF13720">
    <property type="entry name" value="Acetyltransf_11"/>
    <property type="match status" value="1"/>
</dbReference>
<keyword evidence="2 8" id="KW-0444">Lipid biosynthesis</keyword>
<gene>
    <name evidence="8" type="primary">lpxA</name>
    <name evidence="10" type="ORF">SAMN05216257_102522</name>
</gene>
<evidence type="ECO:0000256" key="8">
    <source>
        <dbReference type="HAMAP-Rule" id="MF_00387"/>
    </source>
</evidence>
<dbReference type="Pfam" id="PF00132">
    <property type="entry name" value="Hexapep"/>
    <property type="match status" value="1"/>
</dbReference>
<evidence type="ECO:0000313" key="11">
    <source>
        <dbReference type="Proteomes" id="UP000199328"/>
    </source>
</evidence>
<dbReference type="STRING" id="990712.SAMN05216257_102522"/>
<evidence type="ECO:0000256" key="6">
    <source>
        <dbReference type="ARBA" id="ARBA00023098"/>
    </source>
</evidence>
<comment type="subcellular location">
    <subcellularLocation>
        <location evidence="8">Cytoplasm</location>
    </subcellularLocation>
</comment>
<keyword evidence="7 8" id="KW-0012">Acyltransferase</keyword>
<dbReference type="Proteomes" id="UP000199328">
    <property type="component" value="Unassembled WGS sequence"/>
</dbReference>
<keyword evidence="11" id="KW-1185">Reference proteome</keyword>
<keyword evidence="1 8" id="KW-0963">Cytoplasm</keyword>
<evidence type="ECO:0000256" key="3">
    <source>
        <dbReference type="ARBA" id="ARBA00022556"/>
    </source>
</evidence>
<dbReference type="Gene3D" id="1.20.1180.10">
    <property type="entry name" value="Udp N-acetylglucosamine O-acyltransferase, C-terminal domain"/>
    <property type="match status" value="1"/>
</dbReference>
<dbReference type="InterPro" id="IPR018357">
    <property type="entry name" value="Hexapep_transf_CS"/>
</dbReference>
<dbReference type="PANTHER" id="PTHR43480">
    <property type="entry name" value="ACYL-[ACYL-CARRIER-PROTEIN]--UDP-N-ACETYLGLUCOSAMINE O-ACYLTRANSFERASE"/>
    <property type="match status" value="1"/>
</dbReference>
<dbReference type="PANTHER" id="PTHR43480:SF1">
    <property type="entry name" value="ACYL-[ACYL-CARRIER-PROTEIN]--UDP-N-ACETYLGLUCOSAMINE O-ACYLTRANSFERASE, MITOCHONDRIAL-RELATED"/>
    <property type="match status" value="1"/>
</dbReference>
<dbReference type="InterPro" id="IPR001451">
    <property type="entry name" value="Hexapep"/>
</dbReference>
<dbReference type="InterPro" id="IPR010137">
    <property type="entry name" value="Lipid_A_LpxA"/>
</dbReference>
<comment type="pathway">
    <text evidence="8">Glycolipid biosynthesis; lipid IV(A) biosynthesis; lipid IV(A) from (3R)-3-hydroxytetradecanoyl-[acyl-carrier-protein] and UDP-N-acetyl-alpha-D-glucosamine: step 1/6.</text>
</comment>
<dbReference type="SUPFAM" id="SSF51161">
    <property type="entry name" value="Trimeric LpxA-like enzymes"/>
    <property type="match status" value="1"/>
</dbReference>
<dbReference type="EC" id="2.3.1.129" evidence="8"/>
<dbReference type="GO" id="GO:0016020">
    <property type="term" value="C:membrane"/>
    <property type="evidence" value="ECO:0007669"/>
    <property type="project" value="GOC"/>
</dbReference>
<reference evidence="11" key="1">
    <citation type="submission" date="2016-10" db="EMBL/GenBank/DDBJ databases">
        <authorList>
            <person name="Varghese N."/>
            <person name="Submissions S."/>
        </authorList>
    </citation>
    <scope>NUCLEOTIDE SEQUENCE [LARGE SCALE GENOMIC DNA]</scope>
    <source>
        <strain evidence="11">CGMCC 1.10789</strain>
    </source>
</reference>
<dbReference type="Gene3D" id="2.160.10.10">
    <property type="entry name" value="Hexapeptide repeat proteins"/>
    <property type="match status" value="1"/>
</dbReference>
<evidence type="ECO:0000259" key="9">
    <source>
        <dbReference type="Pfam" id="PF13720"/>
    </source>
</evidence>
<dbReference type="CDD" id="cd03351">
    <property type="entry name" value="LbH_UDP-GlcNAc_AT"/>
    <property type="match status" value="1"/>
</dbReference>
<keyword evidence="5 8" id="KW-0677">Repeat</keyword>
<dbReference type="InterPro" id="IPR029098">
    <property type="entry name" value="Acetyltransf_C"/>
</dbReference>
<dbReference type="GO" id="GO:0005737">
    <property type="term" value="C:cytoplasm"/>
    <property type="evidence" value="ECO:0007669"/>
    <property type="project" value="UniProtKB-SubCell"/>
</dbReference>